<dbReference type="EMBL" id="DWWV01000165">
    <property type="protein sequence ID" value="HJC11555.1"/>
    <property type="molecule type" value="Genomic_DNA"/>
</dbReference>
<dbReference type="AlphaFoldDB" id="A0A9D2N7T5"/>
<gene>
    <name evidence="2" type="ORF">H9935_12280</name>
</gene>
<accession>A0A9D2N7T5</accession>
<keyword evidence="1" id="KW-0472">Membrane</keyword>
<proteinExistence type="predicted"/>
<dbReference type="Proteomes" id="UP000823893">
    <property type="component" value="Unassembled WGS sequence"/>
</dbReference>
<protein>
    <submittedName>
        <fullName evidence="2">Uncharacterized protein</fullName>
    </submittedName>
</protein>
<evidence type="ECO:0000313" key="3">
    <source>
        <dbReference type="Proteomes" id="UP000823893"/>
    </source>
</evidence>
<organism evidence="2 3">
    <name type="scientific">Candidatus Blautia merdigallinarum</name>
    <dbReference type="NCBI Taxonomy" id="2838495"/>
    <lineage>
        <taxon>Bacteria</taxon>
        <taxon>Bacillati</taxon>
        <taxon>Bacillota</taxon>
        <taxon>Clostridia</taxon>
        <taxon>Lachnospirales</taxon>
        <taxon>Lachnospiraceae</taxon>
        <taxon>Blautia</taxon>
    </lineage>
</organism>
<sequence>MENVLETIANNLEKGFIDYLGIFTPIILSCVAIMISMWNSFWSRKIKCLEANMVWDDLVCSFFLLIRNTGKQT</sequence>
<evidence type="ECO:0000256" key="1">
    <source>
        <dbReference type="SAM" id="Phobius"/>
    </source>
</evidence>
<reference evidence="2" key="2">
    <citation type="submission" date="2021-04" db="EMBL/GenBank/DDBJ databases">
        <authorList>
            <person name="Gilroy R."/>
        </authorList>
    </citation>
    <scope>NUCLEOTIDE SEQUENCE</scope>
    <source>
        <strain evidence="2">ChiSxjej6B18-287</strain>
    </source>
</reference>
<feature type="non-terminal residue" evidence="2">
    <location>
        <position position="73"/>
    </location>
</feature>
<name>A0A9D2N7T5_9FIRM</name>
<keyword evidence="1" id="KW-1133">Transmembrane helix</keyword>
<evidence type="ECO:0000313" key="2">
    <source>
        <dbReference type="EMBL" id="HJC11555.1"/>
    </source>
</evidence>
<keyword evidence="1" id="KW-0812">Transmembrane</keyword>
<feature type="transmembrane region" description="Helical" evidence="1">
    <location>
        <begin position="20"/>
        <end position="38"/>
    </location>
</feature>
<comment type="caution">
    <text evidence="2">The sequence shown here is derived from an EMBL/GenBank/DDBJ whole genome shotgun (WGS) entry which is preliminary data.</text>
</comment>
<reference evidence="2" key="1">
    <citation type="journal article" date="2021" name="PeerJ">
        <title>Extensive microbial diversity within the chicken gut microbiome revealed by metagenomics and culture.</title>
        <authorList>
            <person name="Gilroy R."/>
            <person name="Ravi A."/>
            <person name="Getino M."/>
            <person name="Pursley I."/>
            <person name="Horton D.L."/>
            <person name="Alikhan N.F."/>
            <person name="Baker D."/>
            <person name="Gharbi K."/>
            <person name="Hall N."/>
            <person name="Watson M."/>
            <person name="Adriaenssens E.M."/>
            <person name="Foster-Nyarko E."/>
            <person name="Jarju S."/>
            <person name="Secka A."/>
            <person name="Antonio M."/>
            <person name="Oren A."/>
            <person name="Chaudhuri R.R."/>
            <person name="La Ragione R."/>
            <person name="Hildebrand F."/>
            <person name="Pallen M.J."/>
        </authorList>
    </citation>
    <scope>NUCLEOTIDE SEQUENCE</scope>
    <source>
        <strain evidence="2">ChiSxjej6B18-287</strain>
    </source>
</reference>